<evidence type="ECO:0000256" key="1">
    <source>
        <dbReference type="ARBA" id="ARBA00023015"/>
    </source>
</evidence>
<dbReference type="InterPro" id="IPR001845">
    <property type="entry name" value="HTH_ArsR_DNA-bd_dom"/>
</dbReference>
<evidence type="ECO:0000313" key="6">
    <source>
        <dbReference type="Proteomes" id="UP001595379"/>
    </source>
</evidence>
<proteinExistence type="predicted"/>
<reference evidence="6" key="1">
    <citation type="journal article" date="2019" name="Int. J. Syst. Evol. Microbiol.">
        <title>The Global Catalogue of Microorganisms (GCM) 10K type strain sequencing project: providing services to taxonomists for standard genome sequencing and annotation.</title>
        <authorList>
            <consortium name="The Broad Institute Genomics Platform"/>
            <consortium name="The Broad Institute Genome Sequencing Center for Infectious Disease"/>
            <person name="Wu L."/>
            <person name="Ma J."/>
        </authorList>
    </citation>
    <scope>NUCLEOTIDE SEQUENCE [LARGE SCALE GENOMIC DNA]</scope>
    <source>
        <strain evidence="6">KCTC 52487</strain>
    </source>
</reference>
<dbReference type="NCBIfam" id="NF033788">
    <property type="entry name" value="HTH_metalloreg"/>
    <property type="match status" value="1"/>
</dbReference>
<evidence type="ECO:0000313" key="5">
    <source>
        <dbReference type="EMBL" id="MFC2924897.1"/>
    </source>
</evidence>
<name>A0ABV6ZTZ9_9PROT</name>
<evidence type="ECO:0000256" key="2">
    <source>
        <dbReference type="ARBA" id="ARBA00023125"/>
    </source>
</evidence>
<dbReference type="InterPro" id="IPR036390">
    <property type="entry name" value="WH_DNA-bd_sf"/>
</dbReference>
<dbReference type="SUPFAM" id="SSF46785">
    <property type="entry name" value="Winged helix' DNA-binding domain"/>
    <property type="match status" value="1"/>
</dbReference>
<dbReference type="InterPro" id="IPR051011">
    <property type="entry name" value="Metal_resp_trans_reg"/>
</dbReference>
<dbReference type="InterPro" id="IPR011991">
    <property type="entry name" value="ArsR-like_HTH"/>
</dbReference>
<protein>
    <submittedName>
        <fullName evidence="5">ArsR/SmtB family transcription factor</fullName>
    </submittedName>
</protein>
<dbReference type="PRINTS" id="PR00778">
    <property type="entry name" value="HTHARSR"/>
</dbReference>
<evidence type="ECO:0000256" key="3">
    <source>
        <dbReference type="ARBA" id="ARBA00023163"/>
    </source>
</evidence>
<keyword evidence="2" id="KW-0238">DNA-binding</keyword>
<dbReference type="InterPro" id="IPR036388">
    <property type="entry name" value="WH-like_DNA-bd_sf"/>
</dbReference>
<dbReference type="SMART" id="SM00418">
    <property type="entry name" value="HTH_ARSR"/>
    <property type="match status" value="1"/>
</dbReference>
<dbReference type="RefSeq" id="WP_343163400.1">
    <property type="nucleotide sequence ID" value="NZ_JBHRSV010000001.1"/>
</dbReference>
<evidence type="ECO:0000259" key="4">
    <source>
        <dbReference type="PROSITE" id="PS50987"/>
    </source>
</evidence>
<dbReference type="PANTHER" id="PTHR43132:SF2">
    <property type="entry name" value="ARSENICAL RESISTANCE OPERON REPRESSOR ARSR-RELATED"/>
    <property type="match status" value="1"/>
</dbReference>
<feature type="domain" description="HTH arsR-type" evidence="4">
    <location>
        <begin position="1"/>
        <end position="95"/>
    </location>
</feature>
<keyword evidence="3" id="KW-0804">Transcription</keyword>
<dbReference type="PANTHER" id="PTHR43132">
    <property type="entry name" value="ARSENICAL RESISTANCE OPERON REPRESSOR ARSR-RELATED"/>
    <property type="match status" value="1"/>
</dbReference>
<dbReference type="Pfam" id="PF12840">
    <property type="entry name" value="HTH_20"/>
    <property type="match status" value="1"/>
</dbReference>
<dbReference type="EMBL" id="JBHRSV010000001">
    <property type="protein sequence ID" value="MFC2924897.1"/>
    <property type="molecule type" value="Genomic_DNA"/>
</dbReference>
<gene>
    <name evidence="5" type="ORF">ACFOOR_02125</name>
</gene>
<dbReference type="Gene3D" id="1.10.10.10">
    <property type="entry name" value="Winged helix-like DNA-binding domain superfamily/Winged helix DNA-binding domain"/>
    <property type="match status" value="1"/>
</dbReference>
<dbReference type="PROSITE" id="PS50987">
    <property type="entry name" value="HTH_ARSR_2"/>
    <property type="match status" value="1"/>
</dbReference>
<keyword evidence="1" id="KW-0805">Transcription regulation</keyword>
<sequence>METLEAIEALGALAQETRLEAFRTLVQHEPEGLPAGEIARHLSVPQNTMSTHLAILVNAGLADSRREGRSVIYRARLSAMEGLIGYLLKDCCRGQACLPEAEINQGQCP</sequence>
<keyword evidence="6" id="KW-1185">Reference proteome</keyword>
<dbReference type="Proteomes" id="UP001595379">
    <property type="component" value="Unassembled WGS sequence"/>
</dbReference>
<organism evidence="5 6">
    <name type="scientific">Hyphobacterium vulgare</name>
    <dbReference type="NCBI Taxonomy" id="1736751"/>
    <lineage>
        <taxon>Bacteria</taxon>
        <taxon>Pseudomonadati</taxon>
        <taxon>Pseudomonadota</taxon>
        <taxon>Alphaproteobacteria</taxon>
        <taxon>Maricaulales</taxon>
        <taxon>Maricaulaceae</taxon>
        <taxon>Hyphobacterium</taxon>
    </lineage>
</organism>
<dbReference type="CDD" id="cd00090">
    <property type="entry name" value="HTH_ARSR"/>
    <property type="match status" value="1"/>
</dbReference>
<accession>A0ABV6ZTZ9</accession>
<comment type="caution">
    <text evidence="5">The sequence shown here is derived from an EMBL/GenBank/DDBJ whole genome shotgun (WGS) entry which is preliminary data.</text>
</comment>